<evidence type="ECO:0000313" key="6">
    <source>
        <dbReference type="EMBL" id="QJD30022.1"/>
    </source>
</evidence>
<dbReference type="PROSITE" id="PS51203">
    <property type="entry name" value="CS"/>
    <property type="match status" value="1"/>
</dbReference>
<dbReference type="EMBL" id="CP046565">
    <property type="protein sequence ID" value="QJD30022.1"/>
    <property type="molecule type" value="Genomic_DNA"/>
</dbReference>
<comment type="similarity">
    <text evidence="1 2">Belongs to the small heat shock protein (HSP20) family.</text>
</comment>
<dbReference type="PROSITE" id="PS01031">
    <property type="entry name" value="SHSP"/>
    <property type="match status" value="1"/>
</dbReference>
<dbReference type="PANTHER" id="PTHR11527">
    <property type="entry name" value="HEAT-SHOCK PROTEIN 20 FAMILY MEMBER"/>
    <property type="match status" value="1"/>
</dbReference>
<reference evidence="7" key="1">
    <citation type="submission" date="2019-12" db="EMBL/GenBank/DDBJ databases">
        <authorList>
            <person name="Awala S.I."/>
            <person name="Rhee S.K."/>
        </authorList>
    </citation>
    <scope>NUCLEOTIDE SEQUENCE [LARGE SCALE GENOMIC DNA]</scope>
    <source>
        <strain evidence="7">IM1</strain>
    </source>
</reference>
<protein>
    <submittedName>
        <fullName evidence="6">Hsp20 family protein</fullName>
    </submittedName>
</protein>
<dbReference type="Proteomes" id="UP000503004">
    <property type="component" value="Chromosome"/>
</dbReference>
<dbReference type="KEGG" id="metu:GNH96_08585"/>
<evidence type="ECO:0000259" key="4">
    <source>
        <dbReference type="PROSITE" id="PS01031"/>
    </source>
</evidence>
<dbReference type="CDD" id="cd06464">
    <property type="entry name" value="ACD_sHsps-like"/>
    <property type="match status" value="1"/>
</dbReference>
<feature type="domain" description="SHSP" evidence="4">
    <location>
        <begin position="66"/>
        <end position="176"/>
    </location>
</feature>
<keyword evidence="7" id="KW-1185">Reference proteome</keyword>
<feature type="domain" description="CS" evidence="5">
    <location>
        <begin position="70"/>
        <end position="174"/>
    </location>
</feature>
<dbReference type="Gene3D" id="2.60.40.790">
    <property type="match status" value="1"/>
</dbReference>
<organism evidence="6 7">
    <name type="scientific">Methylococcus geothermalis</name>
    <dbReference type="NCBI Taxonomy" id="2681310"/>
    <lineage>
        <taxon>Bacteria</taxon>
        <taxon>Pseudomonadati</taxon>
        <taxon>Pseudomonadota</taxon>
        <taxon>Gammaproteobacteria</taxon>
        <taxon>Methylococcales</taxon>
        <taxon>Methylococcaceae</taxon>
        <taxon>Methylococcus</taxon>
    </lineage>
</organism>
<dbReference type="AlphaFoldDB" id="A0A858Q7Z1"/>
<dbReference type="InterPro" id="IPR008978">
    <property type="entry name" value="HSP20-like_chaperone"/>
</dbReference>
<evidence type="ECO:0000259" key="5">
    <source>
        <dbReference type="PROSITE" id="PS51203"/>
    </source>
</evidence>
<evidence type="ECO:0000256" key="3">
    <source>
        <dbReference type="SAM" id="MobiDB-lite"/>
    </source>
</evidence>
<accession>A0A858Q7Z1</accession>
<evidence type="ECO:0000256" key="1">
    <source>
        <dbReference type="PROSITE-ProRule" id="PRU00285"/>
    </source>
</evidence>
<feature type="compositionally biased region" description="Basic and acidic residues" evidence="3">
    <location>
        <begin position="1"/>
        <end position="18"/>
    </location>
</feature>
<name>A0A858Q7Z1_9GAMM</name>
<gene>
    <name evidence="6" type="ORF">GNH96_08585</name>
</gene>
<evidence type="ECO:0000313" key="7">
    <source>
        <dbReference type="Proteomes" id="UP000503004"/>
    </source>
</evidence>
<dbReference type="SUPFAM" id="SSF49764">
    <property type="entry name" value="HSP20-like chaperones"/>
    <property type="match status" value="1"/>
</dbReference>
<dbReference type="RefSeq" id="WP_169603302.1">
    <property type="nucleotide sequence ID" value="NZ_CP046565.1"/>
</dbReference>
<dbReference type="InterPro" id="IPR031107">
    <property type="entry name" value="Small_HSP"/>
</dbReference>
<evidence type="ECO:0000256" key="2">
    <source>
        <dbReference type="RuleBase" id="RU003616"/>
    </source>
</evidence>
<dbReference type="Pfam" id="PF00011">
    <property type="entry name" value="HSP20"/>
    <property type="match status" value="1"/>
</dbReference>
<sequence>MSKKEECEKESTGKELKAPEPVATRAYPSPWEEMERWMEQIVPAGWLEHDPWAMMRRPWPSLFRTGLTSVRVPKVDVIDRADEVVVKAELPGVTKDNLEVSLSEDMFTLRASSQAETKDEKGQYFYREMSRGEFSRSLRLPCAVDADKAKASFKDGILEVVIPKAASSKRKSVKID</sequence>
<dbReference type="InterPro" id="IPR002068">
    <property type="entry name" value="A-crystallin/Hsp20_dom"/>
</dbReference>
<feature type="region of interest" description="Disordered" evidence="3">
    <location>
        <begin position="1"/>
        <end position="27"/>
    </location>
</feature>
<proteinExistence type="inferred from homology"/>
<dbReference type="InterPro" id="IPR007052">
    <property type="entry name" value="CS_dom"/>
</dbReference>